<protein>
    <submittedName>
        <fullName evidence="2">Uncharacterized protein</fullName>
    </submittedName>
</protein>
<dbReference type="SUPFAM" id="SSF52096">
    <property type="entry name" value="ClpP/crotonase"/>
    <property type="match status" value="1"/>
</dbReference>
<organism evidence="2 3">
    <name type="scientific">Chlorella ohadii</name>
    <dbReference type="NCBI Taxonomy" id="2649997"/>
    <lineage>
        <taxon>Eukaryota</taxon>
        <taxon>Viridiplantae</taxon>
        <taxon>Chlorophyta</taxon>
        <taxon>core chlorophytes</taxon>
        <taxon>Trebouxiophyceae</taxon>
        <taxon>Chlorellales</taxon>
        <taxon>Chlorellaceae</taxon>
        <taxon>Chlorella clade</taxon>
        <taxon>Chlorella</taxon>
    </lineage>
</organism>
<dbReference type="PANTHER" id="PTHR11941:SF45">
    <property type="entry name" value="ENOYL-COA DELTA ISOMERASE 1, MITOCHONDRIAL"/>
    <property type="match status" value="1"/>
</dbReference>
<feature type="region of interest" description="Disordered" evidence="1">
    <location>
        <begin position="245"/>
        <end position="266"/>
    </location>
</feature>
<dbReference type="GO" id="GO:0006635">
    <property type="term" value="P:fatty acid beta-oxidation"/>
    <property type="evidence" value="ECO:0007669"/>
    <property type="project" value="TreeGrafter"/>
</dbReference>
<gene>
    <name evidence="2" type="ORF">COHA_007531</name>
</gene>
<evidence type="ECO:0000256" key="1">
    <source>
        <dbReference type="SAM" id="MobiDB-lite"/>
    </source>
</evidence>
<dbReference type="GO" id="GO:0005739">
    <property type="term" value="C:mitochondrion"/>
    <property type="evidence" value="ECO:0007669"/>
    <property type="project" value="TreeGrafter"/>
</dbReference>
<dbReference type="Pfam" id="PF00378">
    <property type="entry name" value="ECH_1"/>
    <property type="match status" value="1"/>
</dbReference>
<dbReference type="AlphaFoldDB" id="A0AAD5DIS2"/>
<dbReference type="InterPro" id="IPR029045">
    <property type="entry name" value="ClpP/crotonase-like_dom_sf"/>
</dbReference>
<dbReference type="EMBL" id="JADXDR010000119">
    <property type="protein sequence ID" value="KAI7838735.1"/>
    <property type="molecule type" value="Genomic_DNA"/>
</dbReference>
<dbReference type="Gene3D" id="3.90.226.10">
    <property type="entry name" value="2-enoyl-CoA Hydratase, Chain A, domain 1"/>
    <property type="match status" value="1"/>
</dbReference>
<comment type="caution">
    <text evidence="2">The sequence shown here is derived from an EMBL/GenBank/DDBJ whole genome shotgun (WGS) entry which is preliminary data.</text>
</comment>
<proteinExistence type="predicted"/>
<feature type="compositionally biased region" description="Gly residues" evidence="1">
    <location>
        <begin position="249"/>
        <end position="260"/>
    </location>
</feature>
<name>A0AAD5DIS2_9CHLO</name>
<keyword evidence="3" id="KW-1185">Reference proteome</keyword>
<dbReference type="PANTHER" id="PTHR11941">
    <property type="entry name" value="ENOYL-COA HYDRATASE-RELATED"/>
    <property type="match status" value="1"/>
</dbReference>
<accession>A0AAD5DIS2</accession>
<evidence type="ECO:0000313" key="3">
    <source>
        <dbReference type="Proteomes" id="UP001205105"/>
    </source>
</evidence>
<evidence type="ECO:0000313" key="2">
    <source>
        <dbReference type="EMBL" id="KAI7838735.1"/>
    </source>
</evidence>
<sequence length="266" mass="28273">MADAPRNDLRITRNAGGWALLEIARAPVNSMDLQLWRQLTAALDELEADPQVRGMIFASGLRRDVFTAGNDIKELFAPLTSQQRYTQPPPLATLPVAGACPAGGCCLSMCCDYRIMTESGHIGLNEVALGISVPKMWAGLMGRIIGTGPADKLLQNAVLLQPQDAKDLGLIDDIAPKEGLLAAAEEVMREMLKMPDGGRQATKLNLRADFAQEWAEFAGPEAEGAWQMLSSPAVVEALGEVLQRLSGGRKPGGSGGGGGQQAQSRL</sequence>
<dbReference type="CDD" id="cd06558">
    <property type="entry name" value="crotonase-like"/>
    <property type="match status" value="1"/>
</dbReference>
<reference evidence="2" key="1">
    <citation type="submission" date="2020-11" db="EMBL/GenBank/DDBJ databases">
        <title>Chlorella ohadii genome sequencing and assembly.</title>
        <authorList>
            <person name="Murik O."/>
            <person name="Treves H."/>
            <person name="Kedem I."/>
            <person name="Shotland Y."/>
            <person name="Kaplan A."/>
        </authorList>
    </citation>
    <scope>NUCLEOTIDE SEQUENCE</scope>
    <source>
        <strain evidence="2">1</strain>
    </source>
</reference>
<dbReference type="InterPro" id="IPR001753">
    <property type="entry name" value="Enoyl-CoA_hydra/iso"/>
</dbReference>
<dbReference type="Proteomes" id="UP001205105">
    <property type="component" value="Unassembled WGS sequence"/>
</dbReference>